<evidence type="ECO:0000256" key="1">
    <source>
        <dbReference type="SAM" id="MobiDB-lite"/>
    </source>
</evidence>
<proteinExistence type="predicted"/>
<accession>A0A8H4Q604</accession>
<gene>
    <name evidence="2" type="ORF">GQ602_004062</name>
</gene>
<dbReference type="OrthoDB" id="2110130at2759"/>
<dbReference type="AlphaFoldDB" id="A0A8H4Q604"/>
<evidence type="ECO:0000313" key="2">
    <source>
        <dbReference type="EMBL" id="KAF4587369.1"/>
    </source>
</evidence>
<protein>
    <submittedName>
        <fullName evidence="2">ABC transporter</fullName>
    </submittedName>
</protein>
<sequence length="87" mass="9520">MTSPSPTILCTAKQTRFHIASPNYRELDIEGLCITVSSSPPTKGKNKSRAQGIDISFRDGPPAESWTAIRAHRTERNGEIDFAQGFG</sequence>
<keyword evidence="3" id="KW-1185">Reference proteome</keyword>
<name>A0A8H4Q604_9HYPO</name>
<reference evidence="2 3" key="1">
    <citation type="journal article" date="2020" name="G3 (Bethesda)">
        <title>Genetic Underpinnings of Host Manipulation by Ophiocordyceps as Revealed by Comparative Transcriptomics.</title>
        <authorList>
            <person name="Will I."/>
            <person name="Das B."/>
            <person name="Trinh T."/>
            <person name="Brachmann A."/>
            <person name="Ohm R.A."/>
            <person name="de Bekker C."/>
        </authorList>
    </citation>
    <scope>NUCLEOTIDE SEQUENCE [LARGE SCALE GENOMIC DNA]</scope>
    <source>
        <strain evidence="2 3">EC05</strain>
    </source>
</reference>
<evidence type="ECO:0000313" key="3">
    <source>
        <dbReference type="Proteomes" id="UP000562929"/>
    </source>
</evidence>
<organism evidence="2 3">
    <name type="scientific">Ophiocordyceps camponoti-floridani</name>
    <dbReference type="NCBI Taxonomy" id="2030778"/>
    <lineage>
        <taxon>Eukaryota</taxon>
        <taxon>Fungi</taxon>
        <taxon>Dikarya</taxon>
        <taxon>Ascomycota</taxon>
        <taxon>Pezizomycotina</taxon>
        <taxon>Sordariomycetes</taxon>
        <taxon>Hypocreomycetidae</taxon>
        <taxon>Hypocreales</taxon>
        <taxon>Ophiocordycipitaceae</taxon>
        <taxon>Ophiocordyceps</taxon>
    </lineage>
</organism>
<feature type="region of interest" description="Disordered" evidence="1">
    <location>
        <begin position="36"/>
        <end position="62"/>
    </location>
</feature>
<dbReference type="Proteomes" id="UP000562929">
    <property type="component" value="Unassembled WGS sequence"/>
</dbReference>
<comment type="caution">
    <text evidence="2">The sequence shown here is derived from an EMBL/GenBank/DDBJ whole genome shotgun (WGS) entry which is preliminary data.</text>
</comment>
<dbReference type="EMBL" id="JAACLJ010000004">
    <property type="protein sequence ID" value="KAF4587369.1"/>
    <property type="molecule type" value="Genomic_DNA"/>
</dbReference>